<name>A0ABM1IDZ9_POLDO</name>
<protein>
    <submittedName>
        <fullName evidence="3">Small heat shock protein hspG3-like</fullName>
    </submittedName>
</protein>
<feature type="compositionally biased region" description="Basic and acidic residues" evidence="1">
    <location>
        <begin position="41"/>
        <end position="51"/>
    </location>
</feature>
<organism evidence="2 3">
    <name type="scientific">Polistes dominula</name>
    <name type="common">European paper wasp</name>
    <name type="synonym">Vespa dominula</name>
    <dbReference type="NCBI Taxonomy" id="743375"/>
    <lineage>
        <taxon>Eukaryota</taxon>
        <taxon>Metazoa</taxon>
        <taxon>Ecdysozoa</taxon>
        <taxon>Arthropoda</taxon>
        <taxon>Hexapoda</taxon>
        <taxon>Insecta</taxon>
        <taxon>Pterygota</taxon>
        <taxon>Neoptera</taxon>
        <taxon>Endopterygota</taxon>
        <taxon>Hymenoptera</taxon>
        <taxon>Apocrita</taxon>
        <taxon>Aculeata</taxon>
        <taxon>Vespoidea</taxon>
        <taxon>Vespidae</taxon>
        <taxon>Polistinae</taxon>
        <taxon>Polistini</taxon>
        <taxon>Polistes</taxon>
    </lineage>
</organism>
<evidence type="ECO:0000256" key="1">
    <source>
        <dbReference type="SAM" id="MobiDB-lite"/>
    </source>
</evidence>
<gene>
    <name evidence="3" type="primary">LOC107067430</name>
</gene>
<evidence type="ECO:0000313" key="3">
    <source>
        <dbReference type="RefSeq" id="XP_015178436.1"/>
    </source>
</evidence>
<feature type="region of interest" description="Disordered" evidence="1">
    <location>
        <begin position="1"/>
        <end position="69"/>
    </location>
</feature>
<proteinExistence type="predicted"/>
<evidence type="ECO:0000313" key="2">
    <source>
        <dbReference type="Proteomes" id="UP000694924"/>
    </source>
</evidence>
<dbReference type="Proteomes" id="UP000694924">
    <property type="component" value="Unplaced"/>
</dbReference>
<dbReference type="RefSeq" id="XP_015178436.1">
    <property type="nucleotide sequence ID" value="XM_015322950.1"/>
</dbReference>
<sequence length="94" mass="11128">MTTTINHGNHRQQQQQHNQQQQQQQQQQINNNEKSNAKNKTNNEHGVRWSEKPPSVANAVEKQQHQKTDLMNSCTTRSYIKRRIRDKYGFVARC</sequence>
<reference evidence="3" key="1">
    <citation type="submission" date="2025-08" db="UniProtKB">
        <authorList>
            <consortium name="RefSeq"/>
        </authorList>
    </citation>
    <scope>IDENTIFICATION</scope>
    <source>
        <tissue evidence="3">Whole body</tissue>
    </source>
</reference>
<keyword evidence="2" id="KW-1185">Reference proteome</keyword>
<dbReference type="GeneID" id="107067430"/>
<feature type="compositionally biased region" description="Low complexity" evidence="1">
    <location>
        <begin position="12"/>
        <end position="32"/>
    </location>
</feature>
<accession>A0ABM1IDZ9</accession>